<keyword evidence="3" id="KW-0443">Lipid metabolism</keyword>
<evidence type="ECO:0000256" key="3">
    <source>
        <dbReference type="ARBA" id="ARBA00023098"/>
    </source>
</evidence>
<accession>A0A1G6HZZ6</accession>
<reference evidence="4 5" key="1">
    <citation type="submission" date="2016-09" db="EMBL/GenBank/DDBJ databases">
        <authorList>
            <person name="Capua I."/>
            <person name="De Benedictis P."/>
            <person name="Joannis T."/>
            <person name="Lombin L.H."/>
            <person name="Cattoli G."/>
        </authorList>
    </citation>
    <scope>NUCLEOTIDE SEQUENCE [LARGE SCALE GENOMIC DNA]</scope>
    <source>
        <strain evidence="4 5">A7P-90m</strain>
    </source>
</reference>
<name>A0A1G6HZZ6_9BACT</name>
<evidence type="ECO:0000256" key="1">
    <source>
        <dbReference type="ARBA" id="ARBA00022516"/>
    </source>
</evidence>
<dbReference type="InterPro" id="IPR007431">
    <property type="entry name" value="ACP_PD"/>
</dbReference>
<dbReference type="RefSeq" id="WP_092436673.1">
    <property type="nucleotide sequence ID" value="NZ_FMYP01000014.1"/>
</dbReference>
<evidence type="ECO:0000313" key="4">
    <source>
        <dbReference type="EMBL" id="SDB99842.1"/>
    </source>
</evidence>
<dbReference type="OrthoDB" id="8442777at2"/>
<dbReference type="PANTHER" id="PTHR38764:SF1">
    <property type="entry name" value="ACYL CARRIER PROTEIN PHOSPHODIESTERASE"/>
    <property type="match status" value="1"/>
</dbReference>
<dbReference type="AlphaFoldDB" id="A0A1G6HZZ6"/>
<protein>
    <submittedName>
        <fullName evidence="4">Acyl carrier protein phosphodiesterase</fullName>
    </submittedName>
</protein>
<dbReference type="EMBL" id="FMYP01000014">
    <property type="protein sequence ID" value="SDB99842.1"/>
    <property type="molecule type" value="Genomic_DNA"/>
</dbReference>
<keyword evidence="2" id="KW-0378">Hydrolase</keyword>
<dbReference type="GO" id="GO:0006633">
    <property type="term" value="P:fatty acid biosynthetic process"/>
    <property type="evidence" value="ECO:0007669"/>
    <property type="project" value="InterPro"/>
</dbReference>
<dbReference type="PANTHER" id="PTHR38764">
    <property type="entry name" value="ACYL CARRIER PROTEIN PHOSPHODIESTERASE"/>
    <property type="match status" value="1"/>
</dbReference>
<dbReference type="GO" id="GO:0008770">
    <property type="term" value="F:[acyl-carrier-protein] phosphodiesterase activity"/>
    <property type="evidence" value="ECO:0007669"/>
    <property type="project" value="InterPro"/>
</dbReference>
<evidence type="ECO:0000313" key="5">
    <source>
        <dbReference type="Proteomes" id="UP000199452"/>
    </source>
</evidence>
<dbReference type="STRING" id="1640674.SAMN05216323_101410"/>
<sequence length="208" mass="23886">MNFLAHIYLSGKDELIQLGNFSGDYVKGTNFTAYPEKVIIGLKMHRTIDNLTDSHHSFLESKKRLVPVYGRYAGVVVDIFYDHILATTWDSYCATALTPYTRTFYYNMVRNYHHLPKDVKYFLPFIIQSGRLASYATIEGIGEALNIMSRRTSLPNRTEAAIELLEKEYHAFRSEFEILFPFLIESVEETYGIQCGCNAPANDRNLSL</sequence>
<gene>
    <name evidence="4" type="ORF">SAMN05216323_101410</name>
</gene>
<keyword evidence="5" id="KW-1185">Reference proteome</keyword>
<dbReference type="Pfam" id="PF04336">
    <property type="entry name" value="ACP_PD"/>
    <property type="match status" value="1"/>
</dbReference>
<evidence type="ECO:0000256" key="2">
    <source>
        <dbReference type="ARBA" id="ARBA00022801"/>
    </source>
</evidence>
<proteinExistence type="predicted"/>
<keyword evidence="1" id="KW-0444">Lipid biosynthesis</keyword>
<dbReference type="Proteomes" id="UP000199452">
    <property type="component" value="Unassembled WGS sequence"/>
</dbReference>
<organism evidence="4 5">
    <name type="scientific">Williamwhitmania taraxaci</name>
    <dbReference type="NCBI Taxonomy" id="1640674"/>
    <lineage>
        <taxon>Bacteria</taxon>
        <taxon>Pseudomonadati</taxon>
        <taxon>Bacteroidota</taxon>
        <taxon>Bacteroidia</taxon>
        <taxon>Bacteroidales</taxon>
        <taxon>Williamwhitmaniaceae</taxon>
        <taxon>Williamwhitmania</taxon>
    </lineage>
</organism>